<feature type="region of interest" description="Disordered" evidence="1">
    <location>
        <begin position="1"/>
        <end position="23"/>
    </location>
</feature>
<keyword evidence="2" id="KW-1133">Transmembrane helix</keyword>
<sequence length="872" mass="96583">MAENRYPVNTHTSSQGGSSTYLLNLTSPNNDDKTFGSKHTSDRFLKPTPPLPRATTFGSLKTAGENASEYWARYILLSGKYPSRESSDSEQEINKTFFSRYSGWRGGVLIASCATFTVLLLNIAFAIFGLVVSKSGMKVGTLMNGDCGRIGSIDTWLHIIINIAGTCLQAASNFTMQCIGSPTRTEIDSAHARGKYRDIGLQSLRNLTGIRKKLLYGLLVLSSLPLHFFWNSAVLTKTQSLDYNVFVVKPWIFSTSSVDCSASISKVYDKTISSGWEGDIYQNFSLFGIGSLGSRTHLQIEADGRIFNSTRNTTVAPTGWYQDRLCDESNGMLQKAKESQLIRLNNDECINTYGVPASKFSTWGSVILVTKPDPPPNIFVANQTNHTITAEQINPALNASQFNRTLIESQTNLSMLLHFRYQTYVSKYTGNNWVCGPAHLLNNSYVCDYRNVSADAGNWTIGAMNANPAAKFGILRSKEWPIDYCLAERTGLGGECQLQYSSVVMICVIVSNTVILICMVTLLSTQDEPLLATIGDGIASFLQDPDKFTEKIPFLTRNEAKEFHKFQERMSSQGVALKNTPRRWRSPKIAHRWWRAPSCTRLSITLLLCVSAIIMTIGLLYDAYERSAVNASMDEISPWAMGFGSYNSYSTLPGWGGDGSQGAAIDFTSTGILMQLVAMANLPQVIVSCLYFAYNAMYTSMVSADEWSRFTSHRKALRTTMPRGQQRSTYWLSLPWTYALPVATASAILHYLVSQSLFITRTEILNTNGEPEPISFMQLAYSPLAWLLATLFGLMMVLCLIVNGFRRLKPCVLVANNSLAIAAACHNIEGDEGAELRKVSWGAVVQARGRNLGHCTFTSKEVEGPREGKWYI</sequence>
<evidence type="ECO:0000313" key="4">
    <source>
        <dbReference type="EMBL" id="CAG8949656.1"/>
    </source>
</evidence>
<feature type="compositionally biased region" description="Polar residues" evidence="1">
    <location>
        <begin position="7"/>
        <end position="23"/>
    </location>
</feature>
<feature type="transmembrane region" description="Helical" evidence="2">
    <location>
        <begin position="672"/>
        <end position="694"/>
    </location>
</feature>
<feature type="transmembrane region" description="Helical" evidence="2">
    <location>
        <begin position="784"/>
        <end position="805"/>
    </location>
</feature>
<dbReference type="AlphaFoldDB" id="A0A9N9PKA6"/>
<feature type="transmembrane region" description="Helical" evidence="2">
    <location>
        <begin position="730"/>
        <end position="753"/>
    </location>
</feature>
<feature type="transmembrane region" description="Helical" evidence="2">
    <location>
        <begin position="503"/>
        <end position="523"/>
    </location>
</feature>
<dbReference type="Pfam" id="PF20163">
    <property type="entry name" value="DUF6536"/>
    <property type="match status" value="1"/>
</dbReference>
<gene>
    <name evidence="4" type="ORF">HYFRA_00007890</name>
</gene>
<evidence type="ECO:0000259" key="3">
    <source>
        <dbReference type="Pfam" id="PF20163"/>
    </source>
</evidence>
<name>A0A9N9PKA6_9HELO</name>
<feature type="transmembrane region" description="Helical" evidence="2">
    <location>
        <begin position="602"/>
        <end position="621"/>
    </location>
</feature>
<comment type="caution">
    <text evidence="4">The sequence shown here is derived from an EMBL/GenBank/DDBJ whole genome shotgun (WGS) entry which is preliminary data.</text>
</comment>
<dbReference type="InterPro" id="IPR046623">
    <property type="entry name" value="DUF6536"/>
</dbReference>
<feature type="domain" description="DUF6536" evidence="3">
    <location>
        <begin position="104"/>
        <end position="250"/>
    </location>
</feature>
<keyword evidence="2" id="KW-0472">Membrane</keyword>
<proteinExistence type="predicted"/>
<feature type="transmembrane region" description="Helical" evidence="2">
    <location>
        <begin position="108"/>
        <end position="132"/>
    </location>
</feature>
<organism evidence="4 5">
    <name type="scientific">Hymenoscyphus fraxineus</name>
    <dbReference type="NCBI Taxonomy" id="746836"/>
    <lineage>
        <taxon>Eukaryota</taxon>
        <taxon>Fungi</taxon>
        <taxon>Dikarya</taxon>
        <taxon>Ascomycota</taxon>
        <taxon>Pezizomycotina</taxon>
        <taxon>Leotiomycetes</taxon>
        <taxon>Helotiales</taxon>
        <taxon>Helotiaceae</taxon>
        <taxon>Hymenoscyphus</taxon>
    </lineage>
</organism>
<protein>
    <recommendedName>
        <fullName evidence="3">DUF6536 domain-containing protein</fullName>
    </recommendedName>
</protein>
<dbReference type="Proteomes" id="UP000696280">
    <property type="component" value="Unassembled WGS sequence"/>
</dbReference>
<dbReference type="EMBL" id="CAJVRL010000014">
    <property type="protein sequence ID" value="CAG8949656.1"/>
    <property type="molecule type" value="Genomic_DNA"/>
</dbReference>
<keyword evidence="2" id="KW-0812">Transmembrane</keyword>
<dbReference type="PANTHER" id="PTHR35395:SF1">
    <property type="entry name" value="DUF6536 DOMAIN-CONTAINING PROTEIN"/>
    <property type="match status" value="1"/>
</dbReference>
<evidence type="ECO:0000256" key="2">
    <source>
        <dbReference type="SAM" id="Phobius"/>
    </source>
</evidence>
<dbReference type="OrthoDB" id="5429634at2759"/>
<accession>A0A9N9PKA6</accession>
<keyword evidence="5" id="KW-1185">Reference proteome</keyword>
<reference evidence="4" key="1">
    <citation type="submission" date="2021-07" db="EMBL/GenBank/DDBJ databases">
        <authorList>
            <person name="Durling M."/>
        </authorList>
    </citation>
    <scope>NUCLEOTIDE SEQUENCE</scope>
</reference>
<evidence type="ECO:0000313" key="5">
    <source>
        <dbReference type="Proteomes" id="UP000696280"/>
    </source>
</evidence>
<dbReference type="PANTHER" id="PTHR35395">
    <property type="entry name" value="DUF6536 DOMAIN-CONTAINING PROTEIN"/>
    <property type="match status" value="1"/>
</dbReference>
<evidence type="ECO:0000256" key="1">
    <source>
        <dbReference type="SAM" id="MobiDB-lite"/>
    </source>
</evidence>